<evidence type="ECO:0008006" key="4">
    <source>
        <dbReference type="Google" id="ProtNLM"/>
    </source>
</evidence>
<dbReference type="EMBL" id="FOVJ01000002">
    <property type="protein sequence ID" value="SFN60956.1"/>
    <property type="molecule type" value="Genomic_DNA"/>
</dbReference>
<dbReference type="OrthoDB" id="8536404at2"/>
<dbReference type="InterPro" id="IPR022061">
    <property type="entry name" value="DUF3617"/>
</dbReference>
<feature type="signal peptide" evidence="1">
    <location>
        <begin position="1"/>
        <end position="19"/>
    </location>
</feature>
<gene>
    <name evidence="2" type="ORF">SAMN05216386_1350</name>
</gene>
<accession>A0A1I5AEQ4</accession>
<organism evidence="2 3">
    <name type="scientific">Nitrosospira briensis</name>
    <dbReference type="NCBI Taxonomy" id="35799"/>
    <lineage>
        <taxon>Bacteria</taxon>
        <taxon>Pseudomonadati</taxon>
        <taxon>Pseudomonadota</taxon>
        <taxon>Betaproteobacteria</taxon>
        <taxon>Nitrosomonadales</taxon>
        <taxon>Nitrosomonadaceae</taxon>
        <taxon>Nitrosospira</taxon>
    </lineage>
</organism>
<feature type="chain" id="PRO_5010282293" description="DUF3617 domain-containing protein" evidence="1">
    <location>
        <begin position="20"/>
        <end position="175"/>
    </location>
</feature>
<keyword evidence="1" id="KW-0732">Signal</keyword>
<proteinExistence type="predicted"/>
<evidence type="ECO:0000313" key="3">
    <source>
        <dbReference type="Proteomes" id="UP000183107"/>
    </source>
</evidence>
<dbReference type="RefSeq" id="WP_074795981.1">
    <property type="nucleotide sequence ID" value="NZ_FOVJ01000002.1"/>
</dbReference>
<dbReference type="Pfam" id="PF12276">
    <property type="entry name" value="DUF3617"/>
    <property type="match status" value="1"/>
</dbReference>
<dbReference type="AlphaFoldDB" id="A0A1I5AEQ4"/>
<keyword evidence="3" id="KW-1185">Reference proteome</keyword>
<evidence type="ECO:0000256" key="1">
    <source>
        <dbReference type="SAM" id="SignalP"/>
    </source>
</evidence>
<evidence type="ECO:0000313" key="2">
    <source>
        <dbReference type="EMBL" id="SFN60956.1"/>
    </source>
</evidence>
<name>A0A1I5AEQ4_9PROT</name>
<protein>
    <recommendedName>
        <fullName evidence="4">DUF3617 domain-containing protein</fullName>
    </recommendedName>
</protein>
<reference evidence="3" key="1">
    <citation type="submission" date="2016-10" db="EMBL/GenBank/DDBJ databases">
        <authorList>
            <person name="Varghese N."/>
        </authorList>
    </citation>
    <scope>NUCLEOTIDE SEQUENCE [LARGE SCALE GENOMIC DNA]</scope>
    <source>
        <strain evidence="3">Nsp8</strain>
    </source>
</reference>
<dbReference type="Proteomes" id="UP000183107">
    <property type="component" value="Unassembled WGS sequence"/>
</dbReference>
<sequence length="175" mass="19108">MRKILSLLSLLSMVSAAGAADYKEHNIRPGLWEVTTTSMLLALVPQIPQDQMQKLTSLARQYGVDVPRIQDGTATSRVCITQQMADQEIPSYFHAQQSGCGIKNGIRIENSYKMDIVCANPQLKGNGRAEGTFTTPESFTGWTIFNGSVQNTPVNEHADTNGRWISASCGTAKSQ</sequence>